<organism evidence="2 3">
    <name type="scientific">Cytobacillus spartinae</name>
    <dbReference type="NCBI Taxonomy" id="3299023"/>
    <lineage>
        <taxon>Bacteria</taxon>
        <taxon>Bacillati</taxon>
        <taxon>Bacillota</taxon>
        <taxon>Bacilli</taxon>
        <taxon>Bacillales</taxon>
        <taxon>Bacillaceae</taxon>
        <taxon>Cytobacillus</taxon>
    </lineage>
</organism>
<dbReference type="Proteomes" id="UP001601059">
    <property type="component" value="Unassembled WGS sequence"/>
</dbReference>
<gene>
    <name evidence="2" type="ORF">ACFYKX_15915</name>
</gene>
<sequence>MKFALFIMLAAAMAVLFFCGYYVGVIKEKYGKNWLSAVPITIAILMFNIIFAIYELSKTARWQ</sequence>
<keyword evidence="1" id="KW-1133">Transmembrane helix</keyword>
<reference evidence="2 3" key="1">
    <citation type="submission" date="2024-08" db="EMBL/GenBank/DDBJ databases">
        <title>Two novel Cytobacillus novel species.</title>
        <authorList>
            <person name="Liu G."/>
        </authorList>
    </citation>
    <scope>NUCLEOTIDE SEQUENCE [LARGE SCALE GENOMIC DNA]</scope>
    <source>
        <strain evidence="2 3">FJAT-54145</strain>
    </source>
</reference>
<proteinExistence type="predicted"/>
<protein>
    <submittedName>
        <fullName evidence="2">Uncharacterized protein</fullName>
    </submittedName>
</protein>
<evidence type="ECO:0000313" key="3">
    <source>
        <dbReference type="Proteomes" id="UP001601059"/>
    </source>
</evidence>
<evidence type="ECO:0000313" key="2">
    <source>
        <dbReference type="EMBL" id="MFE8702084.1"/>
    </source>
</evidence>
<name>A0ABW6KEE2_9BACI</name>
<feature type="transmembrane region" description="Helical" evidence="1">
    <location>
        <begin position="6"/>
        <end position="23"/>
    </location>
</feature>
<keyword evidence="1" id="KW-0472">Membrane</keyword>
<keyword evidence="3" id="KW-1185">Reference proteome</keyword>
<dbReference type="RefSeq" id="WP_389362051.1">
    <property type="nucleotide sequence ID" value="NZ_JBIACK010000008.1"/>
</dbReference>
<evidence type="ECO:0000256" key="1">
    <source>
        <dbReference type="SAM" id="Phobius"/>
    </source>
</evidence>
<keyword evidence="1" id="KW-0812">Transmembrane</keyword>
<comment type="caution">
    <text evidence="2">The sequence shown here is derived from an EMBL/GenBank/DDBJ whole genome shotgun (WGS) entry which is preliminary data.</text>
</comment>
<feature type="transmembrane region" description="Helical" evidence="1">
    <location>
        <begin position="35"/>
        <end position="54"/>
    </location>
</feature>
<dbReference type="EMBL" id="JBIACK010000008">
    <property type="protein sequence ID" value="MFE8702084.1"/>
    <property type="molecule type" value="Genomic_DNA"/>
</dbReference>
<accession>A0ABW6KEE2</accession>